<reference evidence="7" key="1">
    <citation type="submission" date="2022-01" db="EMBL/GenBank/DDBJ databases">
        <authorList>
            <person name="Braso-Vives M."/>
        </authorList>
    </citation>
    <scope>NUCLEOTIDE SEQUENCE</scope>
</reference>
<keyword evidence="4 6" id="KW-1133">Transmembrane helix</keyword>
<evidence type="ECO:0000313" key="8">
    <source>
        <dbReference type="Proteomes" id="UP000838412"/>
    </source>
</evidence>
<evidence type="ECO:0000256" key="4">
    <source>
        <dbReference type="ARBA" id="ARBA00022989"/>
    </source>
</evidence>
<dbReference type="InterPro" id="IPR006904">
    <property type="entry name" value="DUF716"/>
</dbReference>
<proteinExistence type="inferred from homology"/>
<dbReference type="PANTHER" id="PTHR16007:SF15">
    <property type="entry name" value="TRANSMEMBRANE PROTEIN 45B"/>
    <property type="match status" value="1"/>
</dbReference>
<feature type="transmembrane region" description="Helical" evidence="6">
    <location>
        <begin position="156"/>
        <end position="176"/>
    </location>
</feature>
<feature type="transmembrane region" description="Helical" evidence="6">
    <location>
        <begin position="6"/>
        <end position="23"/>
    </location>
</feature>
<feature type="transmembrane region" description="Helical" evidence="6">
    <location>
        <begin position="102"/>
        <end position="118"/>
    </location>
</feature>
<organism evidence="7 8">
    <name type="scientific">Branchiostoma lanceolatum</name>
    <name type="common">Common lancelet</name>
    <name type="synonym">Amphioxus lanceolatum</name>
    <dbReference type="NCBI Taxonomy" id="7740"/>
    <lineage>
        <taxon>Eukaryota</taxon>
        <taxon>Metazoa</taxon>
        <taxon>Chordata</taxon>
        <taxon>Cephalochordata</taxon>
        <taxon>Leptocardii</taxon>
        <taxon>Amphioxiformes</taxon>
        <taxon>Branchiostomatidae</taxon>
        <taxon>Branchiostoma</taxon>
    </lineage>
</organism>
<sequence>MGNFIGHAAPGCFFMFFGLWWTIRYSVMWASRLGGRTTRSAHEACCCSGPLRFLKRVPIEGLVKMTIATGGIIFEQLVAHWILIDPKTGHFHILGNWQHTTMYAFFLLNGFCDVLIALKAPLPSGIDFATLSLAVSVEGLLFFYHLHGRTDLDVHVHQLLILAIAPSVAVTGLEAWNPRTVHLPMLRAALAMLQGTWLWQAGFILYPPFPGHEWDLENHENMMFVSMAFCWHILGILLFMCVVYTVVYHIYQAKEKQLGTDLELGTAVFTHAADTLGLRSGLANVSPISMTSDIKC</sequence>
<name>A0A8K0EKS1_BRALA</name>
<dbReference type="Pfam" id="PF04819">
    <property type="entry name" value="DUF716"/>
    <property type="match status" value="1"/>
</dbReference>
<feature type="transmembrane region" description="Helical" evidence="6">
    <location>
        <begin position="221"/>
        <end position="247"/>
    </location>
</feature>
<keyword evidence="3 6" id="KW-0812">Transmembrane</keyword>
<feature type="transmembrane region" description="Helical" evidence="6">
    <location>
        <begin position="62"/>
        <end position="82"/>
    </location>
</feature>
<evidence type="ECO:0000313" key="7">
    <source>
        <dbReference type="EMBL" id="CAH1257794.1"/>
    </source>
</evidence>
<dbReference type="AlphaFoldDB" id="A0A8K0EKS1"/>
<gene>
    <name evidence="7" type="primary">TMEM45B</name>
    <name evidence="7" type="ORF">BLAG_LOCUS15579</name>
</gene>
<protein>
    <submittedName>
        <fullName evidence="7">TMEM45B protein</fullName>
    </submittedName>
</protein>
<dbReference type="OrthoDB" id="551896at2759"/>
<dbReference type="GO" id="GO:0016020">
    <property type="term" value="C:membrane"/>
    <property type="evidence" value="ECO:0007669"/>
    <property type="project" value="UniProtKB-SubCell"/>
</dbReference>
<evidence type="ECO:0000256" key="3">
    <source>
        <dbReference type="ARBA" id="ARBA00022692"/>
    </source>
</evidence>
<accession>A0A8K0EKS1</accession>
<feature type="transmembrane region" description="Helical" evidence="6">
    <location>
        <begin position="125"/>
        <end position="144"/>
    </location>
</feature>
<dbReference type="Proteomes" id="UP000838412">
    <property type="component" value="Chromosome 3"/>
</dbReference>
<evidence type="ECO:0000256" key="1">
    <source>
        <dbReference type="ARBA" id="ARBA00004141"/>
    </source>
</evidence>
<keyword evidence="5 6" id="KW-0472">Membrane</keyword>
<dbReference type="PANTHER" id="PTHR16007">
    <property type="entry name" value="EPIDIDYMAL MEMBRANE PROTEIN E9-RELATED"/>
    <property type="match status" value="1"/>
</dbReference>
<comment type="similarity">
    <text evidence="2">Belongs to the TMEM45 family.</text>
</comment>
<feature type="transmembrane region" description="Helical" evidence="6">
    <location>
        <begin position="188"/>
        <end position="209"/>
    </location>
</feature>
<comment type="subcellular location">
    <subcellularLocation>
        <location evidence="1">Membrane</location>
        <topology evidence="1">Multi-pass membrane protein</topology>
    </subcellularLocation>
</comment>
<evidence type="ECO:0000256" key="5">
    <source>
        <dbReference type="ARBA" id="ARBA00023136"/>
    </source>
</evidence>
<dbReference type="InterPro" id="IPR042127">
    <property type="entry name" value="TMEM45"/>
</dbReference>
<evidence type="ECO:0000256" key="2">
    <source>
        <dbReference type="ARBA" id="ARBA00006948"/>
    </source>
</evidence>
<evidence type="ECO:0000256" key="6">
    <source>
        <dbReference type="SAM" id="Phobius"/>
    </source>
</evidence>
<keyword evidence="8" id="KW-1185">Reference proteome</keyword>
<dbReference type="EMBL" id="OV696688">
    <property type="protein sequence ID" value="CAH1257794.1"/>
    <property type="molecule type" value="Genomic_DNA"/>
</dbReference>